<evidence type="ECO:0000313" key="2">
    <source>
        <dbReference type="Proteomes" id="UP000215305"/>
    </source>
</evidence>
<dbReference type="AlphaFoldDB" id="A0A397G5G1"/>
<evidence type="ECO:0008006" key="3">
    <source>
        <dbReference type="Google" id="ProtNLM"/>
    </source>
</evidence>
<accession>A0A397G5G1</accession>
<protein>
    <recommendedName>
        <fullName evidence="3">Steroid 5-alpha reductase C-terminal domain-containing protein</fullName>
    </recommendedName>
</protein>
<dbReference type="GO" id="GO:0016020">
    <property type="term" value="C:membrane"/>
    <property type="evidence" value="ECO:0007669"/>
    <property type="project" value="TreeGrafter"/>
</dbReference>
<proteinExistence type="predicted"/>
<sequence>MESGAKPLVDVDRWPYQRSHLGLNTSDVGIFKSTILPSFALHSSFSVAAYAISRATDRGEIKDYFWPLSQVANAWWSAVGEPMYHNNLTFTSAMNAIPWTEKVLLSCVTAWGTRLFYRIASRSLARGRDDPRYEDLKAKDPGFWNSALFKMYLPEAAFLTLITLPFTLPFRESWSSVALGAETSGMLRAVGVGLFSAGFAMEAMADTQLELHRKERDDLCRHGVWSIVRHPKCVFPRLWNLDPEIKANGYSYLGDTLVHLSFVVLNAANTFNPLVLLGPIANYVFLRVVGGDAQNEASQEERYRVHDPHKYAQLQAWRREKNSFWPGLSELANPWTWAVVASGLVGVVVEEVVRTSFGQ</sequence>
<name>A0A397G5G1_ASPTH</name>
<evidence type="ECO:0000313" key="1">
    <source>
        <dbReference type="EMBL" id="RHZ46225.1"/>
    </source>
</evidence>
<dbReference type="GeneID" id="38126265"/>
<reference evidence="1" key="1">
    <citation type="submission" date="2018-08" db="EMBL/GenBank/DDBJ databases">
        <title>Draft genome sequence of azole-resistant Aspergillus thermomutatus (Neosartorya pseudofischeri) strain HMR AF 39, isolated from a human nasal aspirate.</title>
        <authorList>
            <person name="Parent-Michaud M."/>
            <person name="Dufresne P.J."/>
            <person name="Fournier E."/>
            <person name="Martineau C."/>
            <person name="Moreira S."/>
            <person name="Perkins V."/>
            <person name="De Repentigny L."/>
            <person name="Dufresne S.F."/>
        </authorList>
    </citation>
    <scope>NUCLEOTIDE SEQUENCE [LARGE SCALE GENOMIC DNA]</scope>
    <source>
        <strain evidence="1">HMR AF 39</strain>
    </source>
</reference>
<dbReference type="Gene3D" id="1.20.120.1630">
    <property type="match status" value="1"/>
</dbReference>
<gene>
    <name evidence="1" type="ORF">CDV56_104291</name>
</gene>
<dbReference type="RefSeq" id="XP_026611060.1">
    <property type="nucleotide sequence ID" value="XM_026757910.1"/>
</dbReference>
<dbReference type="EMBL" id="NKHU02000258">
    <property type="protein sequence ID" value="RHZ46225.1"/>
    <property type="molecule type" value="Genomic_DNA"/>
</dbReference>
<dbReference type="Proteomes" id="UP000215305">
    <property type="component" value="Unassembled WGS sequence"/>
</dbReference>
<organism evidence="1 2">
    <name type="scientific">Aspergillus thermomutatus</name>
    <name type="common">Neosartorya pseudofischeri</name>
    <dbReference type="NCBI Taxonomy" id="41047"/>
    <lineage>
        <taxon>Eukaryota</taxon>
        <taxon>Fungi</taxon>
        <taxon>Dikarya</taxon>
        <taxon>Ascomycota</taxon>
        <taxon>Pezizomycotina</taxon>
        <taxon>Eurotiomycetes</taxon>
        <taxon>Eurotiomycetidae</taxon>
        <taxon>Eurotiales</taxon>
        <taxon>Aspergillaceae</taxon>
        <taxon>Aspergillus</taxon>
        <taxon>Aspergillus subgen. Fumigati</taxon>
    </lineage>
</organism>
<dbReference type="PANTHER" id="PTHR32251:SF15">
    <property type="entry name" value="3-OXO-5-ALPHA-STEROID 4-DEHYDROGENASE (DUF1295)"/>
    <property type="match status" value="1"/>
</dbReference>
<dbReference type="OrthoDB" id="67965at2759"/>
<dbReference type="Pfam" id="PF06966">
    <property type="entry name" value="DUF1295"/>
    <property type="match status" value="1"/>
</dbReference>
<comment type="caution">
    <text evidence="1">The sequence shown here is derived from an EMBL/GenBank/DDBJ whole genome shotgun (WGS) entry which is preliminary data.</text>
</comment>
<keyword evidence="2" id="KW-1185">Reference proteome</keyword>
<dbReference type="PANTHER" id="PTHR32251">
    <property type="entry name" value="3-OXO-5-ALPHA-STEROID 4-DEHYDROGENASE"/>
    <property type="match status" value="1"/>
</dbReference>
<dbReference type="VEuPathDB" id="FungiDB:CDV56_104291"/>
<dbReference type="InterPro" id="IPR010721">
    <property type="entry name" value="UstE-like"/>
</dbReference>